<feature type="binding site" evidence="10">
    <location>
        <position position="154"/>
    </location>
    <ligand>
        <name>FAD</name>
        <dbReference type="ChEBI" id="CHEBI:57692"/>
    </ligand>
</feature>
<protein>
    <recommendedName>
        <fullName evidence="2">proline dehydrogenase</fullName>
        <ecNumber evidence="2">1.5.5.2</ecNumber>
    </recommendedName>
</protein>
<evidence type="ECO:0000256" key="10">
    <source>
        <dbReference type="PIRSR" id="PIRSR000196-2"/>
    </source>
</evidence>
<dbReference type="GO" id="GO:0000166">
    <property type="term" value="F:nucleotide binding"/>
    <property type="evidence" value="ECO:0007669"/>
    <property type="project" value="UniProtKB-KW"/>
</dbReference>
<dbReference type="PANTHER" id="PTHR13914">
    <property type="entry name" value="PROLINE OXIDASE"/>
    <property type="match status" value="1"/>
</dbReference>
<dbReference type="RefSeq" id="WP_047845140.1">
    <property type="nucleotide sequence ID" value="NZ_AEJF01000020.1"/>
</dbReference>
<name>A0A0J1D4U7_9BURK</name>
<evidence type="ECO:0000313" key="13">
    <source>
        <dbReference type="Proteomes" id="UP000035963"/>
    </source>
</evidence>
<dbReference type="Pfam" id="PF01619">
    <property type="entry name" value="Pro_dh"/>
    <property type="match status" value="1"/>
</dbReference>
<feature type="binding site" evidence="10">
    <location>
        <position position="126"/>
    </location>
    <ligand>
        <name>FAD</name>
        <dbReference type="ChEBI" id="CHEBI:57692"/>
    </ligand>
</feature>
<feature type="binding site" evidence="10">
    <location>
        <begin position="221"/>
        <end position="222"/>
    </location>
    <ligand>
        <name>FAD</name>
        <dbReference type="ChEBI" id="CHEBI:57692"/>
    </ligand>
</feature>
<dbReference type="EC" id="1.5.5.2" evidence="2"/>
<evidence type="ECO:0000256" key="9">
    <source>
        <dbReference type="PIRSR" id="PIRSR000196-1"/>
    </source>
</evidence>
<proteinExistence type="predicted"/>
<keyword evidence="6" id="KW-0560">Oxidoreductase</keyword>
<dbReference type="Proteomes" id="UP000035963">
    <property type="component" value="Unassembled WGS sequence"/>
</dbReference>
<dbReference type="EMBL" id="AEJF01000020">
    <property type="protein sequence ID" value="KLU27700.1"/>
    <property type="molecule type" value="Genomic_DNA"/>
</dbReference>
<evidence type="ECO:0000256" key="8">
    <source>
        <dbReference type="ARBA" id="ARBA00048779"/>
    </source>
</evidence>
<dbReference type="PANTHER" id="PTHR13914:SF0">
    <property type="entry name" value="PROLINE DEHYDROGENASE 1, MITOCHONDRIAL"/>
    <property type="match status" value="1"/>
</dbReference>
<keyword evidence="5 10" id="KW-0274">FAD</keyword>
<evidence type="ECO:0000256" key="4">
    <source>
        <dbReference type="ARBA" id="ARBA00022741"/>
    </source>
</evidence>
<comment type="cofactor">
    <cofactor evidence="10">
        <name>FAD</name>
        <dbReference type="ChEBI" id="CHEBI:57692"/>
    </cofactor>
    <text evidence="10">Binds 1 FAD per subunit.</text>
</comment>
<evidence type="ECO:0000256" key="3">
    <source>
        <dbReference type="ARBA" id="ARBA00022630"/>
    </source>
</evidence>
<dbReference type="InterPro" id="IPR002872">
    <property type="entry name" value="Proline_DH_dom"/>
</dbReference>
<evidence type="ECO:0000256" key="6">
    <source>
        <dbReference type="ARBA" id="ARBA00023002"/>
    </source>
</evidence>
<keyword evidence="3" id="KW-0285">Flavoprotein</keyword>
<keyword evidence="7" id="KW-0642">Proline metabolism</keyword>
<evidence type="ECO:0000256" key="5">
    <source>
        <dbReference type="ARBA" id="ARBA00022827"/>
    </source>
</evidence>
<dbReference type="SUPFAM" id="SSF51730">
    <property type="entry name" value="FAD-linked oxidoreductase"/>
    <property type="match status" value="1"/>
</dbReference>
<evidence type="ECO:0000259" key="11">
    <source>
        <dbReference type="Pfam" id="PF01619"/>
    </source>
</evidence>
<evidence type="ECO:0000256" key="7">
    <source>
        <dbReference type="ARBA" id="ARBA00023062"/>
    </source>
</evidence>
<dbReference type="GO" id="GO:0010133">
    <property type="term" value="P:L-proline catabolic process to L-glutamate"/>
    <property type="evidence" value="ECO:0007669"/>
    <property type="project" value="UniProtKB-UniPathway"/>
</dbReference>
<sequence>MRILNTMAARAIPLVPRSLIRKISRRYIAGETLCDARMRIHALHAAGFRTTVDVLGETASSSDRAESMTREYLNLVQALGAENEPTELSIKLTALGLHLDEDACMARVSMILQAAASRGISACIDMEDISCTQKTLDAFLKLEADGYPLGIALQAYLTRTNGDIVPLLARKSRMRICKGIYAEANEHLVDGASRDRAAINAHFVRHVSSAIEAGSFVGIATHDAQLIDALTRWLRHEQIDASRFEFQMLLGVCEPQRDALLAQGFNVRVYVPYGGDWYGYSTRRIKENPRIAGYILAAMIRNARAR</sequence>
<evidence type="ECO:0000256" key="1">
    <source>
        <dbReference type="ARBA" id="ARBA00004739"/>
    </source>
</evidence>
<feature type="binding site" evidence="9">
    <location>
        <position position="91"/>
    </location>
    <ligand>
        <name>substrate</name>
    </ligand>
</feature>
<dbReference type="InterPro" id="IPR015659">
    <property type="entry name" value="Proline_oxidase"/>
</dbReference>
<dbReference type="UniPathway" id="UPA00261">
    <property type="reaction ID" value="UER00373"/>
</dbReference>
<evidence type="ECO:0000256" key="2">
    <source>
        <dbReference type="ARBA" id="ARBA00012695"/>
    </source>
</evidence>
<keyword evidence="4 10" id="KW-0547">Nucleotide-binding</keyword>
<comment type="pathway">
    <text evidence="1">Amino-acid degradation; L-proline degradation into L-glutamate; L-glutamate from L-proline: step 1/2.</text>
</comment>
<comment type="caution">
    <text evidence="12">The sequence shown here is derived from an EMBL/GenBank/DDBJ whole genome shotgun (WGS) entry which is preliminary data.</text>
</comment>
<dbReference type="AlphaFoldDB" id="A0A0J1D4U7"/>
<dbReference type="Gene3D" id="3.20.20.220">
    <property type="match status" value="1"/>
</dbReference>
<reference evidence="12 13" key="1">
    <citation type="journal article" date="2015" name="Genome Announc.">
        <title>Draft Genome Sequence of Burkholderia sp. Strain PML1(12), an Ectomycorrhizosphere-Inhabiting Bacterium with Effective Mineral-Weathering Ability.</title>
        <authorList>
            <person name="Uroz S."/>
            <person name="Oger P."/>
        </authorList>
    </citation>
    <scope>NUCLEOTIDE SEQUENCE [LARGE SCALE GENOMIC DNA]</scope>
    <source>
        <strain evidence="13">PML1(12)</strain>
    </source>
</reference>
<dbReference type="OrthoDB" id="9773461at2"/>
<gene>
    <name evidence="12" type="ORF">EOS_03045</name>
</gene>
<comment type="catalytic activity">
    <reaction evidence="8">
        <text>L-proline + a quinone = (S)-1-pyrroline-5-carboxylate + a quinol + H(+)</text>
        <dbReference type="Rhea" id="RHEA:23784"/>
        <dbReference type="ChEBI" id="CHEBI:15378"/>
        <dbReference type="ChEBI" id="CHEBI:17388"/>
        <dbReference type="ChEBI" id="CHEBI:24646"/>
        <dbReference type="ChEBI" id="CHEBI:60039"/>
        <dbReference type="ChEBI" id="CHEBI:132124"/>
        <dbReference type="EC" id="1.5.5.2"/>
    </reaction>
</comment>
<evidence type="ECO:0000313" key="12">
    <source>
        <dbReference type="EMBL" id="KLU27700.1"/>
    </source>
</evidence>
<dbReference type="PIRSF" id="PIRSF000196">
    <property type="entry name" value="Pro_dehydrog"/>
    <property type="match status" value="1"/>
</dbReference>
<feature type="binding site" evidence="9">
    <location>
        <position position="283"/>
    </location>
    <ligand>
        <name>substrate</name>
    </ligand>
</feature>
<dbReference type="InterPro" id="IPR008219">
    <property type="entry name" value="PRODH_bac_arc"/>
</dbReference>
<feature type="domain" description="Proline dehydrogenase" evidence="11">
    <location>
        <begin position="38"/>
        <end position="289"/>
    </location>
</feature>
<dbReference type="PATRIC" id="fig|908627.4.peg.678"/>
<dbReference type="InterPro" id="IPR029041">
    <property type="entry name" value="FAD-linked_oxidoreductase-like"/>
</dbReference>
<dbReference type="GO" id="GO:0004657">
    <property type="term" value="F:proline dehydrogenase activity"/>
    <property type="evidence" value="ECO:0007669"/>
    <property type="project" value="UniProtKB-EC"/>
</dbReference>
<feature type="binding site" evidence="9">
    <location>
        <position position="284"/>
    </location>
    <ligand>
        <name>substrate</name>
    </ligand>
</feature>
<accession>A0A0J1D4U7</accession>
<organism evidence="12 13">
    <name type="scientific">Caballeronia mineralivorans PML1(12)</name>
    <dbReference type="NCBI Taxonomy" id="908627"/>
    <lineage>
        <taxon>Bacteria</taxon>
        <taxon>Pseudomonadati</taxon>
        <taxon>Pseudomonadota</taxon>
        <taxon>Betaproteobacteria</taxon>
        <taxon>Burkholderiales</taxon>
        <taxon>Burkholderiaceae</taxon>
        <taxon>Caballeronia</taxon>
    </lineage>
</organism>
<keyword evidence="13" id="KW-1185">Reference proteome</keyword>